<protein>
    <recommendedName>
        <fullName evidence="16">Bifunctional cytochrome P450/NADPH--P450 reductase</fullName>
    </recommendedName>
    <domain>
        <recommendedName>
            <fullName evidence="16">Cytochrome P450</fullName>
            <ecNumber evidence="16">1.14.14.1</ecNumber>
        </recommendedName>
    </domain>
    <domain>
        <recommendedName>
            <fullName evidence="16">NADPH--cytochrome P450 reductase</fullName>
            <ecNumber evidence="16">1.6.2.4</ecNumber>
        </recommendedName>
    </domain>
</protein>
<dbReference type="GO" id="GO:0050660">
    <property type="term" value="F:flavin adenine dinucleotide binding"/>
    <property type="evidence" value="ECO:0007669"/>
    <property type="project" value="TreeGrafter"/>
</dbReference>
<evidence type="ECO:0000256" key="5">
    <source>
        <dbReference type="ARBA" id="ARBA00022630"/>
    </source>
</evidence>
<dbReference type="Pfam" id="PF00667">
    <property type="entry name" value="FAD_binding_1"/>
    <property type="match status" value="1"/>
</dbReference>
<evidence type="ECO:0000256" key="17">
    <source>
        <dbReference type="PIRSR" id="PIRSR000209-1"/>
    </source>
</evidence>
<dbReference type="InterPro" id="IPR039261">
    <property type="entry name" value="FNR_nucleotide-bd"/>
</dbReference>
<dbReference type="GO" id="GO:0010181">
    <property type="term" value="F:FMN binding"/>
    <property type="evidence" value="ECO:0007669"/>
    <property type="project" value="UniProtKB-UniRule"/>
</dbReference>
<dbReference type="Gene3D" id="3.40.50.80">
    <property type="entry name" value="Nucleotide-binding domain of ferredoxin-NADP reductase (FNR) module"/>
    <property type="match status" value="1"/>
</dbReference>
<comment type="cofactor">
    <cofactor evidence="16">
        <name>FAD</name>
        <dbReference type="ChEBI" id="CHEBI:57692"/>
    </cofactor>
    <cofactor evidence="16">
        <name>FMN</name>
        <dbReference type="ChEBI" id="CHEBI:58210"/>
    </cofactor>
</comment>
<dbReference type="PRINTS" id="PR00371">
    <property type="entry name" value="FPNCR"/>
</dbReference>
<feature type="domain" description="Flavodoxin-like" evidence="19">
    <location>
        <begin position="554"/>
        <end position="696"/>
    </location>
</feature>
<dbReference type="GO" id="GO:0005506">
    <property type="term" value="F:iron ion binding"/>
    <property type="evidence" value="ECO:0007669"/>
    <property type="project" value="UniProtKB-UniRule"/>
</dbReference>
<dbReference type="SUPFAM" id="SSF63380">
    <property type="entry name" value="Riboflavin synthase domain-like"/>
    <property type="match status" value="1"/>
</dbReference>
<dbReference type="FunFam" id="1.10.630.10:FF:000040">
    <property type="entry name" value="Bifunctional cytochrome P450/NADPH--P450 reductase"/>
    <property type="match status" value="1"/>
</dbReference>
<evidence type="ECO:0000313" key="22">
    <source>
        <dbReference type="Proteomes" id="UP000235023"/>
    </source>
</evidence>
<keyword evidence="9 16" id="KW-0521">NADP</keyword>
<dbReference type="CDD" id="cd06206">
    <property type="entry name" value="bifunctional_CYPOR"/>
    <property type="match status" value="1"/>
</dbReference>
<evidence type="ECO:0000256" key="6">
    <source>
        <dbReference type="ARBA" id="ARBA00022643"/>
    </source>
</evidence>
<proteinExistence type="inferred from homology"/>
<dbReference type="Pfam" id="PF00258">
    <property type="entry name" value="Flavodoxin_1"/>
    <property type="match status" value="1"/>
</dbReference>
<comment type="catalytic activity">
    <reaction evidence="14 16">
        <text>an organic molecule + reduced [NADPH--hemoprotein reductase] + O2 = an alcohol + oxidized [NADPH--hemoprotein reductase] + H2O + H(+)</text>
        <dbReference type="Rhea" id="RHEA:17149"/>
        <dbReference type="Rhea" id="RHEA-COMP:11964"/>
        <dbReference type="Rhea" id="RHEA-COMP:11965"/>
        <dbReference type="ChEBI" id="CHEBI:15377"/>
        <dbReference type="ChEBI" id="CHEBI:15378"/>
        <dbReference type="ChEBI" id="CHEBI:15379"/>
        <dbReference type="ChEBI" id="CHEBI:30879"/>
        <dbReference type="ChEBI" id="CHEBI:57618"/>
        <dbReference type="ChEBI" id="CHEBI:58210"/>
        <dbReference type="ChEBI" id="CHEBI:142491"/>
        <dbReference type="EC" id="1.14.14.1"/>
    </reaction>
</comment>
<feature type="region of interest" description="Disordered" evidence="18">
    <location>
        <begin position="518"/>
        <end position="549"/>
    </location>
</feature>
<dbReference type="InterPro" id="IPR001709">
    <property type="entry name" value="Flavoprot_Pyr_Nucl_cyt_Rdtase"/>
</dbReference>
<dbReference type="InterPro" id="IPR001094">
    <property type="entry name" value="Flavdoxin-like"/>
</dbReference>
<evidence type="ECO:0000256" key="16">
    <source>
        <dbReference type="PIRNR" id="PIRNR000209"/>
    </source>
</evidence>
<evidence type="ECO:0000256" key="8">
    <source>
        <dbReference type="ARBA" id="ARBA00022827"/>
    </source>
</evidence>
<feature type="compositionally biased region" description="Polar residues" evidence="18">
    <location>
        <begin position="17"/>
        <end position="26"/>
    </location>
</feature>
<dbReference type="InterPro" id="IPR017927">
    <property type="entry name" value="FAD-bd_FR_type"/>
</dbReference>
<dbReference type="InterPro" id="IPR003097">
    <property type="entry name" value="CysJ-like_FAD-binding"/>
</dbReference>
<dbReference type="EMBL" id="KZ559594">
    <property type="protein sequence ID" value="PLN77496.1"/>
    <property type="molecule type" value="Genomic_DNA"/>
</dbReference>
<evidence type="ECO:0000256" key="18">
    <source>
        <dbReference type="SAM" id="MobiDB-lite"/>
    </source>
</evidence>
<evidence type="ECO:0000256" key="14">
    <source>
        <dbReference type="ARBA" id="ARBA00047827"/>
    </source>
</evidence>
<dbReference type="EC" id="1.6.2.4" evidence="16"/>
<dbReference type="GO" id="GO:0020037">
    <property type="term" value="F:heme binding"/>
    <property type="evidence" value="ECO:0007669"/>
    <property type="project" value="UniProtKB-UniRule"/>
</dbReference>
<evidence type="ECO:0000256" key="7">
    <source>
        <dbReference type="ARBA" id="ARBA00022723"/>
    </source>
</evidence>
<dbReference type="PANTHER" id="PTHR19384">
    <property type="entry name" value="NITRIC OXIDE SYNTHASE-RELATED"/>
    <property type="match status" value="1"/>
</dbReference>
<dbReference type="InterPro" id="IPR008254">
    <property type="entry name" value="Flavodoxin/NO_synth"/>
</dbReference>
<feature type="region of interest" description="Disordered" evidence="18">
    <location>
        <begin position="13"/>
        <end position="44"/>
    </location>
</feature>
<dbReference type="InterPro" id="IPR036396">
    <property type="entry name" value="Cyt_P450_sf"/>
</dbReference>
<dbReference type="PROSITE" id="PS50902">
    <property type="entry name" value="FLAVODOXIN_LIKE"/>
    <property type="match status" value="1"/>
</dbReference>
<keyword evidence="12 16" id="KW-0408">Iron</keyword>
<dbReference type="Pfam" id="PF00175">
    <property type="entry name" value="NAD_binding_1"/>
    <property type="match status" value="1"/>
</dbReference>
<keyword evidence="5 16" id="KW-0285">Flavoprotein</keyword>
<dbReference type="OrthoDB" id="4280932at2759"/>
<dbReference type="PROSITE" id="PS00086">
    <property type="entry name" value="CYTOCHROME_P450"/>
    <property type="match status" value="1"/>
</dbReference>
<dbReference type="PRINTS" id="PR00369">
    <property type="entry name" value="FLAVODOXIN"/>
</dbReference>
<organism evidence="21 22">
    <name type="scientific">Aspergillus taichungensis</name>
    <dbReference type="NCBI Taxonomy" id="482145"/>
    <lineage>
        <taxon>Eukaryota</taxon>
        <taxon>Fungi</taxon>
        <taxon>Dikarya</taxon>
        <taxon>Ascomycota</taxon>
        <taxon>Pezizomycotina</taxon>
        <taxon>Eurotiomycetes</taxon>
        <taxon>Eurotiomycetidae</taxon>
        <taxon>Eurotiales</taxon>
        <taxon>Aspergillaceae</taxon>
        <taxon>Aspergillus</taxon>
        <taxon>Aspergillus subgen. Circumdati</taxon>
    </lineage>
</organism>
<gene>
    <name evidence="21" type="ORF">BDW42DRAFT_196476</name>
</gene>
<reference evidence="22" key="1">
    <citation type="submission" date="2017-12" db="EMBL/GenBank/DDBJ databases">
        <authorList>
            <consortium name="DOE Joint Genome Institute"/>
            <person name="Mondo S.J."/>
            <person name="Kjaerbolling I."/>
            <person name="Vesth T.C."/>
            <person name="Frisvad J.C."/>
            <person name="Nybo J.L."/>
            <person name="Theobald S."/>
            <person name="Kuo A."/>
            <person name="Bowyer P."/>
            <person name="Matsuda Y."/>
            <person name="Lyhne E.K."/>
            <person name="Kogle M.E."/>
            <person name="Clum A."/>
            <person name="Lipzen A."/>
            <person name="Salamov A."/>
            <person name="Ngan C.Y."/>
            <person name="Daum C."/>
            <person name="Chiniquy J."/>
            <person name="Barry K."/>
            <person name="LaButti K."/>
            <person name="Haridas S."/>
            <person name="Simmons B.A."/>
            <person name="Magnuson J.K."/>
            <person name="Mortensen U.H."/>
            <person name="Larsen T.O."/>
            <person name="Grigoriev I.V."/>
            <person name="Baker S.E."/>
            <person name="Andersen M.R."/>
            <person name="Nordberg H.P."/>
            <person name="Cantor M.N."/>
            <person name="Hua S.X."/>
        </authorList>
    </citation>
    <scope>NUCLEOTIDE SEQUENCE [LARGE SCALE GENOMIC DNA]</scope>
    <source>
        <strain evidence="22">IBT 19404</strain>
    </source>
</reference>
<feature type="binding site" description="axial binding residue" evidence="17">
    <location>
        <position position="460"/>
    </location>
    <ligand>
        <name>heme</name>
        <dbReference type="ChEBI" id="CHEBI:30413"/>
    </ligand>
    <ligandPart>
        <name>Fe</name>
        <dbReference type="ChEBI" id="CHEBI:18248"/>
    </ligandPart>
</feature>
<feature type="domain" description="FAD-binding FR-type" evidence="20">
    <location>
        <begin position="732"/>
        <end position="969"/>
    </location>
</feature>
<evidence type="ECO:0000313" key="21">
    <source>
        <dbReference type="EMBL" id="PLN77496.1"/>
    </source>
</evidence>
<dbReference type="Proteomes" id="UP000235023">
    <property type="component" value="Unassembled WGS sequence"/>
</dbReference>
<dbReference type="PANTHER" id="PTHR19384:SF127">
    <property type="entry name" value="BIFUNCTIONAL CYTOCHROME P450_NADPH--P450 REDUCTASE"/>
    <property type="match status" value="1"/>
</dbReference>
<keyword evidence="6 16" id="KW-0288">FMN</keyword>
<evidence type="ECO:0000259" key="19">
    <source>
        <dbReference type="PROSITE" id="PS50902"/>
    </source>
</evidence>
<dbReference type="PIRSF" id="PIRSF000209">
    <property type="entry name" value="Bifunctional_P450_P450R"/>
    <property type="match status" value="1"/>
</dbReference>
<keyword evidence="11 16" id="KW-0560">Oxidoreductase</keyword>
<dbReference type="InterPro" id="IPR001433">
    <property type="entry name" value="OxRdtase_FAD/NAD-bd"/>
</dbReference>
<keyword evidence="3 16" id="KW-0813">Transport</keyword>
<dbReference type="SUPFAM" id="SSF48264">
    <property type="entry name" value="Cytochrome P450"/>
    <property type="match status" value="1"/>
</dbReference>
<evidence type="ECO:0000256" key="4">
    <source>
        <dbReference type="ARBA" id="ARBA00022617"/>
    </source>
</evidence>
<sequence>MATADTTLCPAHAFNNDGISNGQGPETTGCPVSQEEQEFREGTKVEEEIDHSKLLPIPSPPHQHYLGLLGHAPDLDPVLPVRTYWQLMDQYAPIYQLDLKMPYPRVFVGSRELVNEMADDTRFTKFTHRLHQEMRAVFGDGLFSAESTDKAWWKAHRLLIPAFGPVGLMKMYDDMQDISAQLVLKWDRFGPEQEIELIEDMSRLTFDTIGLCAFGYRFNEFYTDGPHPFMRQLKESIVESGKRANRPDLINQFYFRGDEHHRQENIVQMRQLCRAIIQERLQNPKPDANDLLNTMLHGVDRDTGEKMGVENVIFQIPTLLGGGYETTSSTLCFMYYFLCENPDKLRKAREEVDRVVGHGVLRYDMLRNLKYLDAVMKEALRLQHPVSLLTRFATRDTVIGGKYLIKKGQTVSGIWRHFHRDPDVWGADADEFRPERMLDANFSKLPTNSWKPFGDGLRACIGRAFAEQEILINLAMVLQKFDIEKVNPAYELDLTGQMGVKPVDFKIRVRRRSDRTLTDGIPGGVTIGESTMPSQPRTQNPPLGTNRPSKTIPISVFWGGNQGTSESLVQMLSSIGPEFGLDLDIQELDAATGSLPTDRPCVIITPSYEGRPPDNAKKFVTWLETSLSKGHQLQEKPKFAVFGVGNSDWVHTFHRVPTFIDDALEKLGGERIMEAGFSNVKRDLIGPWEAWSEQLCMTLSGTTMQKSLDRVGVDVQIERGTLEPIAQLLGGETMVKAVVTTNIELADTTIGPAKRHVEVSLPANCEYRSGDYLVVQGQNSNEAVSRIMTRFGLSAEDSMTVHSSKKEFLPSRPMAVERFLRDRVELAAPISKRQLEILASFAKDDSDERTQLENMHVDTNYQQILDKRYSVIDVVEEFPHLDLPFGVYIDLLLPLSPRVYSISSFPGETNNHSTEGSVVASITFDVFEAEALSGHGTFRGVASSYLGSRKPGDSILCCIRPNKTAFQLPSNSDTPVIMVAAGTGIAPMRAFCQERAALSRAQQRKLGPALLYYGCRHPEKDYMYRSEFEAWEREGVVELVPCFSKVEGGQKRYVSDALWEQRERVWGMYENGASVYICGSAGKVGRSAAATWRQIWMEKTGNSETDALEWLDTLKNDRYISDIY</sequence>
<dbReference type="SUPFAM" id="SSF52343">
    <property type="entry name" value="Ferredoxin reductase-like, C-terminal NADP-linked domain"/>
    <property type="match status" value="1"/>
</dbReference>
<dbReference type="InterPro" id="IPR001128">
    <property type="entry name" value="Cyt_P450"/>
</dbReference>
<dbReference type="GO" id="GO:0005829">
    <property type="term" value="C:cytosol"/>
    <property type="evidence" value="ECO:0007669"/>
    <property type="project" value="TreeGrafter"/>
</dbReference>
<dbReference type="Gene3D" id="2.40.30.10">
    <property type="entry name" value="Translation factors"/>
    <property type="match status" value="1"/>
</dbReference>
<comment type="catalytic activity">
    <reaction evidence="15 16">
        <text>2 oxidized [cytochrome P450] + NADPH = 2 reduced [cytochrome P450] + NADP(+) + H(+)</text>
        <dbReference type="Rhea" id="RHEA:24040"/>
        <dbReference type="Rhea" id="RHEA-COMP:14627"/>
        <dbReference type="Rhea" id="RHEA-COMP:14628"/>
        <dbReference type="ChEBI" id="CHEBI:15378"/>
        <dbReference type="ChEBI" id="CHEBI:55376"/>
        <dbReference type="ChEBI" id="CHEBI:57783"/>
        <dbReference type="ChEBI" id="CHEBI:58349"/>
        <dbReference type="ChEBI" id="CHEBI:60344"/>
        <dbReference type="EC" id="1.6.2.4"/>
    </reaction>
</comment>
<comment type="similarity">
    <text evidence="2 16">In the N-terminal section; belongs to the cytochrome P450 family.</text>
</comment>
<dbReference type="InterPro" id="IPR017972">
    <property type="entry name" value="Cyt_P450_CS"/>
</dbReference>
<keyword evidence="22" id="KW-1185">Reference proteome</keyword>
<dbReference type="EC" id="1.14.14.1" evidence="16"/>
<evidence type="ECO:0000256" key="15">
    <source>
        <dbReference type="ARBA" id="ARBA00049342"/>
    </source>
</evidence>
<dbReference type="InterPro" id="IPR029039">
    <property type="entry name" value="Flavoprotein-like_sf"/>
</dbReference>
<dbReference type="PROSITE" id="PS51384">
    <property type="entry name" value="FAD_FR"/>
    <property type="match status" value="1"/>
</dbReference>
<keyword evidence="10 16" id="KW-0249">Electron transport</keyword>
<dbReference type="CDD" id="cd11068">
    <property type="entry name" value="CYP120A1"/>
    <property type="match status" value="1"/>
</dbReference>
<keyword evidence="4 16" id="KW-0349">Heme</keyword>
<dbReference type="InterPro" id="IPR023206">
    <property type="entry name" value="Bifunctional_P450_P450_red"/>
</dbReference>
<name>A0A2J5HKG5_9EURO</name>
<keyword evidence="7 16" id="KW-0479">Metal-binding</keyword>
<dbReference type="Gene3D" id="1.20.990.10">
    <property type="entry name" value="NADPH-cytochrome p450 Reductase, Chain A, domain 3"/>
    <property type="match status" value="1"/>
</dbReference>
<dbReference type="Pfam" id="PF00067">
    <property type="entry name" value="p450"/>
    <property type="match status" value="1"/>
</dbReference>
<dbReference type="Gene3D" id="1.10.630.10">
    <property type="entry name" value="Cytochrome P450"/>
    <property type="match status" value="1"/>
</dbReference>
<keyword evidence="13 16" id="KW-0503">Monooxygenase</keyword>
<dbReference type="SUPFAM" id="SSF52218">
    <property type="entry name" value="Flavoproteins"/>
    <property type="match status" value="1"/>
</dbReference>
<dbReference type="Gene3D" id="3.40.50.360">
    <property type="match status" value="1"/>
</dbReference>
<evidence type="ECO:0000256" key="3">
    <source>
        <dbReference type="ARBA" id="ARBA00022448"/>
    </source>
</evidence>
<accession>A0A2J5HKG5</accession>
<evidence type="ECO:0000256" key="1">
    <source>
        <dbReference type="ARBA" id="ARBA00001971"/>
    </source>
</evidence>
<dbReference type="InterPro" id="IPR017938">
    <property type="entry name" value="Riboflavin_synthase-like_b-brl"/>
</dbReference>
<dbReference type="GO" id="GO:0003958">
    <property type="term" value="F:NADPH-hemoprotein reductase activity"/>
    <property type="evidence" value="ECO:0007669"/>
    <property type="project" value="UniProtKB-UniRule"/>
</dbReference>
<evidence type="ECO:0000256" key="11">
    <source>
        <dbReference type="ARBA" id="ARBA00023002"/>
    </source>
</evidence>
<evidence type="ECO:0000256" key="2">
    <source>
        <dbReference type="ARBA" id="ARBA00010018"/>
    </source>
</evidence>
<evidence type="ECO:0000256" key="10">
    <source>
        <dbReference type="ARBA" id="ARBA00022982"/>
    </source>
</evidence>
<evidence type="ECO:0000256" key="12">
    <source>
        <dbReference type="ARBA" id="ARBA00023004"/>
    </source>
</evidence>
<evidence type="ECO:0000256" key="9">
    <source>
        <dbReference type="ARBA" id="ARBA00022857"/>
    </source>
</evidence>
<evidence type="ECO:0000259" key="20">
    <source>
        <dbReference type="PROSITE" id="PS51384"/>
    </source>
</evidence>
<evidence type="ECO:0000256" key="13">
    <source>
        <dbReference type="ARBA" id="ARBA00023033"/>
    </source>
</evidence>
<feature type="compositionally biased region" description="Polar residues" evidence="18">
    <location>
        <begin position="528"/>
        <end position="549"/>
    </location>
</feature>
<keyword evidence="8 16" id="KW-0274">FAD</keyword>
<comment type="cofactor">
    <cofactor evidence="1 16 17">
        <name>heme</name>
        <dbReference type="ChEBI" id="CHEBI:30413"/>
    </cofactor>
</comment>
<dbReference type="AlphaFoldDB" id="A0A2J5HKG5"/>
<dbReference type="InterPro" id="IPR023173">
    <property type="entry name" value="NADPH_Cyt_P450_Rdtase_alpha"/>
</dbReference>
<dbReference type="GO" id="GO:0070330">
    <property type="term" value="F:aromatase activity"/>
    <property type="evidence" value="ECO:0007669"/>
    <property type="project" value="UniProtKB-UniRule"/>
</dbReference>